<evidence type="ECO:0000256" key="7">
    <source>
        <dbReference type="ARBA" id="ARBA00023306"/>
    </source>
</evidence>
<accession>A0A6G0WWG2</accession>
<reference evidence="11 12" key="1">
    <citation type="submission" date="2019-07" db="EMBL/GenBank/DDBJ databases">
        <title>Genomics analysis of Aphanomyces spp. identifies a new class of oomycete effector associated with host adaptation.</title>
        <authorList>
            <person name="Gaulin E."/>
        </authorList>
    </citation>
    <scope>NUCLEOTIDE SEQUENCE [LARGE SCALE GENOMIC DNA]</scope>
    <source>
        <strain evidence="11 12">ATCC 201684</strain>
    </source>
</reference>
<dbReference type="InterPro" id="IPR036873">
    <property type="entry name" value="Rhodanese-like_dom_sf"/>
</dbReference>
<dbReference type="GO" id="GO:0110032">
    <property type="term" value="P:positive regulation of G2/MI transition of meiotic cell cycle"/>
    <property type="evidence" value="ECO:0007669"/>
    <property type="project" value="TreeGrafter"/>
</dbReference>
<dbReference type="FunFam" id="3.40.250.10:FF:000021">
    <property type="entry name" value="M-phase inducer phosphatase cdc-25.2"/>
    <property type="match status" value="1"/>
</dbReference>
<keyword evidence="4" id="KW-0498">Mitosis</keyword>
<dbReference type="AlphaFoldDB" id="A0A6G0WWG2"/>
<dbReference type="PRINTS" id="PR00716">
    <property type="entry name" value="MPIPHPHTASE"/>
</dbReference>
<proteinExistence type="inferred from homology"/>
<dbReference type="PROSITE" id="PS50206">
    <property type="entry name" value="RHODANESE_3"/>
    <property type="match status" value="1"/>
</dbReference>
<keyword evidence="12" id="KW-1185">Reference proteome</keyword>
<dbReference type="GO" id="GO:0000086">
    <property type="term" value="P:G2/M transition of mitotic cell cycle"/>
    <property type="evidence" value="ECO:0007669"/>
    <property type="project" value="TreeGrafter"/>
</dbReference>
<dbReference type="PANTHER" id="PTHR10828">
    <property type="entry name" value="M-PHASE INDUCER PHOSPHATASE DUAL SPECIFICITY PHOSPHATASE CDC25"/>
    <property type="match status" value="1"/>
</dbReference>
<dbReference type="GO" id="GO:0010971">
    <property type="term" value="P:positive regulation of G2/M transition of mitotic cell cycle"/>
    <property type="evidence" value="ECO:0007669"/>
    <property type="project" value="TreeGrafter"/>
</dbReference>
<dbReference type="Gene3D" id="3.40.250.10">
    <property type="entry name" value="Rhodanese-like domain"/>
    <property type="match status" value="1"/>
</dbReference>
<dbReference type="InterPro" id="IPR000751">
    <property type="entry name" value="MPI_Phosphatase"/>
</dbReference>
<dbReference type="GO" id="GO:0004725">
    <property type="term" value="F:protein tyrosine phosphatase activity"/>
    <property type="evidence" value="ECO:0007669"/>
    <property type="project" value="UniProtKB-EC"/>
</dbReference>
<evidence type="ECO:0000259" key="10">
    <source>
        <dbReference type="PROSITE" id="PS50206"/>
    </source>
</evidence>
<evidence type="ECO:0000256" key="1">
    <source>
        <dbReference type="ARBA" id="ARBA00011065"/>
    </source>
</evidence>
<evidence type="ECO:0000256" key="9">
    <source>
        <dbReference type="SAM" id="MobiDB-lite"/>
    </source>
</evidence>
<dbReference type="Proteomes" id="UP000481153">
    <property type="component" value="Unassembled WGS sequence"/>
</dbReference>
<keyword evidence="6" id="KW-0904">Protein phosphatase</keyword>
<evidence type="ECO:0000256" key="5">
    <source>
        <dbReference type="ARBA" id="ARBA00022801"/>
    </source>
</evidence>
<organism evidence="11 12">
    <name type="scientific">Aphanomyces euteiches</name>
    <dbReference type="NCBI Taxonomy" id="100861"/>
    <lineage>
        <taxon>Eukaryota</taxon>
        <taxon>Sar</taxon>
        <taxon>Stramenopiles</taxon>
        <taxon>Oomycota</taxon>
        <taxon>Saprolegniomycetes</taxon>
        <taxon>Saprolegniales</taxon>
        <taxon>Verrucalvaceae</taxon>
        <taxon>Aphanomyces</taxon>
    </lineage>
</organism>
<feature type="domain" description="Rhodanese" evidence="10">
    <location>
        <begin position="156"/>
        <end position="262"/>
    </location>
</feature>
<evidence type="ECO:0000256" key="8">
    <source>
        <dbReference type="ARBA" id="ARBA00051722"/>
    </source>
</evidence>
<dbReference type="GO" id="GO:0005737">
    <property type="term" value="C:cytoplasm"/>
    <property type="evidence" value="ECO:0007669"/>
    <property type="project" value="TreeGrafter"/>
</dbReference>
<dbReference type="SUPFAM" id="SSF52821">
    <property type="entry name" value="Rhodanese/Cell cycle control phosphatase"/>
    <property type="match status" value="1"/>
</dbReference>
<sequence length="302" mass="34037">MPTITDTSDSTACTPQVTGTGHQTPIFSRTQSDLSGLGSTQRRRFISKSSKRALFTPECVPAKTKRLADEDDSTRPRKQIHRDLMPNDLEACKENIPPPEMHANLNRSLSSPGPLAEVEVYTPLLPVIKSTKHPDLNVLAPSTVKKLINGDFDSVLKGGFHLVDCRFKHEYNGGTLQGAKSLALPQDVEKEFFNPPLKSSSHTALIFFCEFSAKRAPKMARHVRNLDRRLHAEEYPKLHYPELYVIDGGYKHCFESIQDLCEPCAYVPMTHKDHADACKKELSALRASWKRHESSSKRQRWC</sequence>
<dbReference type="GO" id="GO:0005634">
    <property type="term" value="C:nucleus"/>
    <property type="evidence" value="ECO:0007669"/>
    <property type="project" value="TreeGrafter"/>
</dbReference>
<name>A0A6G0WWG2_9STRA</name>
<dbReference type="GO" id="GO:0051301">
    <property type="term" value="P:cell division"/>
    <property type="evidence" value="ECO:0007669"/>
    <property type="project" value="UniProtKB-KW"/>
</dbReference>
<dbReference type="EMBL" id="VJMJ01000140">
    <property type="protein sequence ID" value="KAF0731826.1"/>
    <property type="molecule type" value="Genomic_DNA"/>
</dbReference>
<evidence type="ECO:0000256" key="6">
    <source>
        <dbReference type="ARBA" id="ARBA00022912"/>
    </source>
</evidence>
<dbReference type="Pfam" id="PF00581">
    <property type="entry name" value="Rhodanese"/>
    <property type="match status" value="1"/>
</dbReference>
<dbReference type="InterPro" id="IPR001763">
    <property type="entry name" value="Rhodanese-like_dom"/>
</dbReference>
<keyword evidence="5" id="KW-0378">Hydrolase</keyword>
<comment type="catalytic activity">
    <reaction evidence="8">
        <text>O-phospho-L-tyrosyl-[protein] + H2O = L-tyrosyl-[protein] + phosphate</text>
        <dbReference type="Rhea" id="RHEA:10684"/>
        <dbReference type="Rhea" id="RHEA-COMP:10136"/>
        <dbReference type="Rhea" id="RHEA-COMP:20101"/>
        <dbReference type="ChEBI" id="CHEBI:15377"/>
        <dbReference type="ChEBI" id="CHEBI:43474"/>
        <dbReference type="ChEBI" id="CHEBI:46858"/>
        <dbReference type="ChEBI" id="CHEBI:61978"/>
        <dbReference type="EC" id="3.1.3.48"/>
    </reaction>
</comment>
<evidence type="ECO:0000256" key="2">
    <source>
        <dbReference type="ARBA" id="ARBA00013064"/>
    </source>
</evidence>
<dbReference type="PANTHER" id="PTHR10828:SF17">
    <property type="entry name" value="PROTEIN-TYROSINE-PHOSPHATASE"/>
    <property type="match status" value="1"/>
</dbReference>
<evidence type="ECO:0000313" key="11">
    <source>
        <dbReference type="EMBL" id="KAF0731826.1"/>
    </source>
</evidence>
<keyword evidence="7" id="KW-0131">Cell cycle</keyword>
<feature type="region of interest" description="Disordered" evidence="9">
    <location>
        <begin position="1"/>
        <end position="40"/>
    </location>
</feature>
<keyword evidence="3" id="KW-0132">Cell division</keyword>
<evidence type="ECO:0000256" key="3">
    <source>
        <dbReference type="ARBA" id="ARBA00022618"/>
    </source>
</evidence>
<dbReference type="VEuPathDB" id="FungiDB:AeMF1_010547"/>
<comment type="caution">
    <text evidence="11">The sequence shown here is derived from an EMBL/GenBank/DDBJ whole genome shotgun (WGS) entry which is preliminary data.</text>
</comment>
<evidence type="ECO:0000256" key="4">
    <source>
        <dbReference type="ARBA" id="ARBA00022776"/>
    </source>
</evidence>
<dbReference type="SMART" id="SM00450">
    <property type="entry name" value="RHOD"/>
    <property type="match status" value="1"/>
</dbReference>
<dbReference type="EC" id="3.1.3.48" evidence="2"/>
<protein>
    <recommendedName>
        <fullName evidence="2">protein-tyrosine-phosphatase</fullName>
        <ecNumber evidence="2">3.1.3.48</ecNumber>
    </recommendedName>
</protein>
<gene>
    <name evidence="11" type="ORF">Ae201684_011124</name>
</gene>
<evidence type="ECO:0000313" key="12">
    <source>
        <dbReference type="Proteomes" id="UP000481153"/>
    </source>
</evidence>
<comment type="similarity">
    <text evidence="1">Belongs to the MPI phosphatase family.</text>
</comment>